<dbReference type="EMBL" id="NTRR01000035">
    <property type="protein sequence ID" value="PFE11706.1"/>
    <property type="molecule type" value="Genomic_DNA"/>
</dbReference>
<name>A0A2A8ZW47_BACCE</name>
<proteinExistence type="predicted"/>
<protein>
    <recommendedName>
        <fullName evidence="5">Phr family secreted Rap phosphatase inhibitor</fullName>
    </recommendedName>
</protein>
<sequence>MKKASLFITGLVATLSIGLNSLAGFQEQSLNRGDTGGAPARPDYVSFNKGDTGGAPAKQDYATFNRGDTGGAPAKPDYVNIGETGGAPANNRGDGGAPANFNKGDGGGISKQDSHADHF</sequence>
<gene>
    <name evidence="3" type="ORF">CN307_21290</name>
</gene>
<dbReference type="RefSeq" id="WP_098343326.1">
    <property type="nucleotide sequence ID" value="NZ_NTRR01000035.1"/>
</dbReference>
<feature type="region of interest" description="Disordered" evidence="1">
    <location>
        <begin position="29"/>
        <end position="119"/>
    </location>
</feature>
<evidence type="ECO:0000313" key="4">
    <source>
        <dbReference type="Proteomes" id="UP000220032"/>
    </source>
</evidence>
<dbReference type="Proteomes" id="UP000220032">
    <property type="component" value="Unassembled WGS sequence"/>
</dbReference>
<feature type="chain" id="PRO_5013287124" description="Phr family secreted Rap phosphatase inhibitor" evidence="2">
    <location>
        <begin position="24"/>
        <end position="119"/>
    </location>
</feature>
<feature type="signal peptide" evidence="2">
    <location>
        <begin position="1"/>
        <end position="23"/>
    </location>
</feature>
<evidence type="ECO:0000256" key="2">
    <source>
        <dbReference type="SAM" id="SignalP"/>
    </source>
</evidence>
<accession>A0A2A8ZW47</accession>
<reference evidence="3 4" key="1">
    <citation type="submission" date="2017-09" db="EMBL/GenBank/DDBJ databases">
        <title>Large-scale bioinformatics analysis of Bacillus genomes uncovers conserved roles of natural products in bacterial physiology.</title>
        <authorList>
            <consortium name="Agbiome Team Llc"/>
            <person name="Bleich R.M."/>
            <person name="Grubbs K.J."/>
            <person name="Santa Maria K.C."/>
            <person name="Allen S.E."/>
            <person name="Farag S."/>
            <person name="Shank E.A."/>
            <person name="Bowers A."/>
        </authorList>
    </citation>
    <scope>NUCLEOTIDE SEQUENCE [LARGE SCALE GENOMIC DNA]</scope>
    <source>
        <strain evidence="3 4">AFS022681</strain>
    </source>
</reference>
<keyword evidence="2" id="KW-0732">Signal</keyword>
<comment type="caution">
    <text evidence="3">The sequence shown here is derived from an EMBL/GenBank/DDBJ whole genome shotgun (WGS) entry which is preliminary data.</text>
</comment>
<evidence type="ECO:0000313" key="3">
    <source>
        <dbReference type="EMBL" id="PFE11706.1"/>
    </source>
</evidence>
<evidence type="ECO:0000256" key="1">
    <source>
        <dbReference type="SAM" id="MobiDB-lite"/>
    </source>
</evidence>
<evidence type="ECO:0008006" key="5">
    <source>
        <dbReference type="Google" id="ProtNLM"/>
    </source>
</evidence>
<dbReference type="AlphaFoldDB" id="A0A2A8ZW47"/>
<organism evidence="3 4">
    <name type="scientific">Bacillus cereus</name>
    <dbReference type="NCBI Taxonomy" id="1396"/>
    <lineage>
        <taxon>Bacteria</taxon>
        <taxon>Bacillati</taxon>
        <taxon>Bacillota</taxon>
        <taxon>Bacilli</taxon>
        <taxon>Bacillales</taxon>
        <taxon>Bacillaceae</taxon>
        <taxon>Bacillus</taxon>
        <taxon>Bacillus cereus group</taxon>
    </lineage>
</organism>